<evidence type="ECO:0000256" key="9">
    <source>
        <dbReference type="ARBA" id="ARBA00022692"/>
    </source>
</evidence>
<comment type="pathway">
    <text evidence="3">Sphingolipid metabolism.</text>
</comment>
<keyword evidence="8" id="KW-0808">Transferase</keyword>
<evidence type="ECO:0000256" key="4">
    <source>
        <dbReference type="ARBA" id="ARBA00006739"/>
    </source>
</evidence>
<dbReference type="CDD" id="cd02520">
    <property type="entry name" value="Glucosylceramide_synthase"/>
    <property type="match status" value="1"/>
</dbReference>
<comment type="similarity">
    <text evidence="4">Belongs to the glycosyltransferase 2 family.</text>
</comment>
<organism evidence="16 17">
    <name type="scientific">Myxozyma melibiosi</name>
    <dbReference type="NCBI Taxonomy" id="54550"/>
    <lineage>
        <taxon>Eukaryota</taxon>
        <taxon>Fungi</taxon>
        <taxon>Dikarya</taxon>
        <taxon>Ascomycota</taxon>
        <taxon>Saccharomycotina</taxon>
        <taxon>Lipomycetes</taxon>
        <taxon>Lipomycetales</taxon>
        <taxon>Lipomycetaceae</taxon>
        <taxon>Myxozyma</taxon>
    </lineage>
</organism>
<feature type="transmembrane region" description="Helical" evidence="15">
    <location>
        <begin position="295"/>
        <end position="323"/>
    </location>
</feature>
<evidence type="ECO:0000313" key="17">
    <source>
        <dbReference type="Proteomes" id="UP001498771"/>
    </source>
</evidence>
<accession>A0ABR1F9I7</accession>
<name>A0ABR1F9I7_9ASCO</name>
<dbReference type="EC" id="2.4.1.80" evidence="5"/>
<evidence type="ECO:0000256" key="10">
    <source>
        <dbReference type="ARBA" id="ARBA00022989"/>
    </source>
</evidence>
<dbReference type="Pfam" id="PF13506">
    <property type="entry name" value="Glyco_transf_21"/>
    <property type="match status" value="1"/>
</dbReference>
<keyword evidence="10 15" id="KW-1133">Transmembrane helix</keyword>
<gene>
    <name evidence="16" type="ORF">BZA70DRAFT_276540</name>
</gene>
<dbReference type="PANTHER" id="PTHR12726">
    <property type="entry name" value="CERAMIDE GLUCOSYLTRANSFERASE"/>
    <property type="match status" value="1"/>
</dbReference>
<dbReference type="InterPro" id="IPR025993">
    <property type="entry name" value="Ceramide_glucosylTrfase"/>
</dbReference>
<evidence type="ECO:0000256" key="15">
    <source>
        <dbReference type="SAM" id="Phobius"/>
    </source>
</evidence>
<dbReference type="Gene3D" id="3.90.550.10">
    <property type="entry name" value="Spore Coat Polysaccharide Biosynthesis Protein SpsA, Chain A"/>
    <property type="match status" value="1"/>
</dbReference>
<dbReference type="RefSeq" id="XP_064769450.1">
    <property type="nucleotide sequence ID" value="XM_064912317.1"/>
</dbReference>
<evidence type="ECO:0000256" key="8">
    <source>
        <dbReference type="ARBA" id="ARBA00022679"/>
    </source>
</evidence>
<keyword evidence="7" id="KW-0328">Glycosyltransferase</keyword>
<evidence type="ECO:0000256" key="12">
    <source>
        <dbReference type="ARBA" id="ARBA00031017"/>
    </source>
</evidence>
<protein>
    <recommendedName>
        <fullName evidence="6">Ceramide glucosyltransferase</fullName>
        <ecNumber evidence="5">2.4.1.80</ecNumber>
    </recommendedName>
    <alternativeName>
        <fullName evidence="13">Glucosylceramide synthase</fullName>
    </alternativeName>
    <alternativeName>
        <fullName evidence="14">UDP-glucose ceramide glucosyltransferase</fullName>
    </alternativeName>
    <alternativeName>
        <fullName evidence="12">UDP-glucose:N-acylsphingosine D-glucosyltransferase</fullName>
    </alternativeName>
</protein>
<comment type="caution">
    <text evidence="16">The sequence shown here is derived from an EMBL/GenBank/DDBJ whole genome shotgun (WGS) entry which is preliminary data.</text>
</comment>
<evidence type="ECO:0000256" key="1">
    <source>
        <dbReference type="ARBA" id="ARBA00004141"/>
    </source>
</evidence>
<evidence type="ECO:0000256" key="13">
    <source>
        <dbReference type="ARBA" id="ARBA00031543"/>
    </source>
</evidence>
<keyword evidence="11 15" id="KW-0472">Membrane</keyword>
<reference evidence="16 17" key="1">
    <citation type="submission" date="2024-03" db="EMBL/GenBank/DDBJ databases">
        <title>Genome-scale model development and genomic sequencing of the oleaginous clade Lipomyces.</title>
        <authorList>
            <consortium name="Lawrence Berkeley National Laboratory"/>
            <person name="Czajka J.J."/>
            <person name="Han Y."/>
            <person name="Kim J."/>
            <person name="Mondo S.J."/>
            <person name="Hofstad B.A."/>
            <person name="Robles A."/>
            <person name="Haridas S."/>
            <person name="Riley R."/>
            <person name="LaButti K."/>
            <person name="Pangilinan J."/>
            <person name="Andreopoulos W."/>
            <person name="Lipzen A."/>
            <person name="Yan J."/>
            <person name="Wang M."/>
            <person name="Ng V."/>
            <person name="Grigoriev I.V."/>
            <person name="Spatafora J.W."/>
            <person name="Magnuson J.K."/>
            <person name="Baker S.E."/>
            <person name="Pomraning K.R."/>
        </authorList>
    </citation>
    <scope>NUCLEOTIDE SEQUENCE [LARGE SCALE GENOMIC DNA]</scope>
    <source>
        <strain evidence="16 17">Phaff 52-87</strain>
    </source>
</reference>
<sequence length="450" mass="50026">MAWAAVFVRTAAGVFGVWYGTVWLVCCIGYYQLRKKFSHKPRPFPPPPASAVSRTLPGISILRPLKGIDTEFEACVSSAFEQAYPTFEILLCVDDAEDPAIPVVREIMARYPSVPSRLFVGAEHCGVNPKVNNLVRAYDAAAHDIVWVLDSNVWVTSGAMARAAAAFEANPRTQLVHHLPICVAVPPPAWGARLDELFMSSAHAKFYTAINTVAVASCVMGKSNLFRRSVLNKVDPAGIRSFSRFIAEDQMIGDGIWKQGGRHAMDGDRVVQPIANTSLKEYFFRRTRWLRVRKYIVTAATLVEPMTECFLCGAMGAFAYSVFSSSPLISAPHFFLLHVAAWAALDYWIFCSIHSSTNIELTDSPSSSFSPTPYFARPNAAMAAHSGFPTWLLTWFLRESLALPIWITAMLGTRVEWRNRLFYIKPDSTAVEIRASPQARRKVLGSWFTS</sequence>
<comment type="subcellular location">
    <subcellularLocation>
        <location evidence="1">Membrane</location>
        <topology evidence="1">Multi-pass membrane protein</topology>
    </subcellularLocation>
</comment>
<dbReference type="SUPFAM" id="SSF53448">
    <property type="entry name" value="Nucleotide-diphospho-sugar transferases"/>
    <property type="match status" value="1"/>
</dbReference>
<evidence type="ECO:0000256" key="14">
    <source>
        <dbReference type="ARBA" id="ARBA00032575"/>
    </source>
</evidence>
<evidence type="ECO:0000256" key="3">
    <source>
        <dbReference type="ARBA" id="ARBA00004991"/>
    </source>
</evidence>
<proteinExistence type="inferred from homology"/>
<dbReference type="PANTHER" id="PTHR12726:SF0">
    <property type="entry name" value="CERAMIDE GLUCOSYLTRANSFERASE"/>
    <property type="match status" value="1"/>
</dbReference>
<evidence type="ECO:0000256" key="5">
    <source>
        <dbReference type="ARBA" id="ARBA00012699"/>
    </source>
</evidence>
<dbReference type="Proteomes" id="UP001498771">
    <property type="component" value="Unassembled WGS sequence"/>
</dbReference>
<keyword evidence="9 15" id="KW-0812">Transmembrane</keyword>
<keyword evidence="17" id="KW-1185">Reference proteome</keyword>
<dbReference type="GeneID" id="90037829"/>
<evidence type="ECO:0000256" key="2">
    <source>
        <dbReference type="ARBA" id="ARBA00004760"/>
    </source>
</evidence>
<evidence type="ECO:0000256" key="11">
    <source>
        <dbReference type="ARBA" id="ARBA00023136"/>
    </source>
</evidence>
<feature type="transmembrane region" description="Helical" evidence="15">
    <location>
        <begin position="329"/>
        <end position="350"/>
    </location>
</feature>
<feature type="transmembrane region" description="Helical" evidence="15">
    <location>
        <begin position="12"/>
        <end position="33"/>
    </location>
</feature>
<evidence type="ECO:0000313" key="16">
    <source>
        <dbReference type="EMBL" id="KAK7206417.1"/>
    </source>
</evidence>
<evidence type="ECO:0000256" key="6">
    <source>
        <dbReference type="ARBA" id="ARBA00019988"/>
    </source>
</evidence>
<dbReference type="EMBL" id="JBBJBU010000003">
    <property type="protein sequence ID" value="KAK7206417.1"/>
    <property type="molecule type" value="Genomic_DNA"/>
</dbReference>
<comment type="pathway">
    <text evidence="2">Lipid metabolism; sphingolipid metabolism.</text>
</comment>
<dbReference type="InterPro" id="IPR029044">
    <property type="entry name" value="Nucleotide-diphossugar_trans"/>
</dbReference>
<evidence type="ECO:0000256" key="7">
    <source>
        <dbReference type="ARBA" id="ARBA00022676"/>
    </source>
</evidence>